<dbReference type="InterPro" id="IPR043128">
    <property type="entry name" value="Rev_trsase/Diguanyl_cyclase"/>
</dbReference>
<dbReference type="OrthoDB" id="3250101at2759"/>
<dbReference type="EMBL" id="VRMN01000004">
    <property type="protein sequence ID" value="KAA8495176.1"/>
    <property type="molecule type" value="Genomic_DNA"/>
</dbReference>
<reference evidence="3" key="1">
    <citation type="journal article" date="2019" name="Nat. Commun.">
        <title>Expansion of phycobilisome linker gene families in mesophilic red algae.</title>
        <authorList>
            <person name="Lee J."/>
            <person name="Kim D."/>
            <person name="Bhattacharya D."/>
            <person name="Yoon H.S."/>
        </authorList>
    </citation>
    <scope>NUCLEOTIDE SEQUENCE [LARGE SCALE GENOMIC DNA]</scope>
    <source>
        <strain evidence="3">CCMP 1328</strain>
    </source>
</reference>
<gene>
    <name evidence="2" type="ORF">FVE85_3417</name>
</gene>
<dbReference type="Gene3D" id="3.10.10.10">
    <property type="entry name" value="HIV Type 1 Reverse Transcriptase, subunit A, domain 1"/>
    <property type="match status" value="1"/>
</dbReference>
<name>A0A5J4YUZ6_PORPP</name>
<dbReference type="InterPro" id="IPR050951">
    <property type="entry name" value="Retrovirus_Pol_polyprotein"/>
</dbReference>
<dbReference type="AlphaFoldDB" id="A0A5J4YUZ6"/>
<dbReference type="PANTHER" id="PTHR37984">
    <property type="entry name" value="PROTEIN CBG26694"/>
    <property type="match status" value="1"/>
</dbReference>
<accession>A0A5J4YUZ6</accession>
<protein>
    <submittedName>
        <fullName evidence="2">Enzymatic polyprotein</fullName>
    </submittedName>
</protein>
<dbReference type="Proteomes" id="UP000324585">
    <property type="component" value="Unassembled WGS sequence"/>
</dbReference>
<dbReference type="PANTHER" id="PTHR37984:SF5">
    <property type="entry name" value="PROTEIN NYNRIN-LIKE"/>
    <property type="match status" value="1"/>
</dbReference>
<dbReference type="OMA" id="IVTIRIC"/>
<proteinExistence type="predicted"/>
<sequence>MVPCPSSESGAVNVFVKKKDGRLRIRTDFRHLNQRTLKKIYPLRDRNSILEILATKRVFSALDLLDGLFNVALEEACRPLTAVKTVRGLVMYAKIPQGLVTSPFVMQRVSRELDKTFYRFRDSVHG</sequence>
<dbReference type="Pfam" id="PF00078">
    <property type="entry name" value="RVT_1"/>
    <property type="match status" value="1"/>
</dbReference>
<evidence type="ECO:0000313" key="2">
    <source>
        <dbReference type="EMBL" id="KAA8495176.1"/>
    </source>
</evidence>
<dbReference type="InterPro" id="IPR043502">
    <property type="entry name" value="DNA/RNA_pol_sf"/>
</dbReference>
<evidence type="ECO:0000313" key="3">
    <source>
        <dbReference type="Proteomes" id="UP000324585"/>
    </source>
</evidence>
<feature type="domain" description="Reverse transcriptase" evidence="1">
    <location>
        <begin position="1"/>
        <end position="126"/>
    </location>
</feature>
<dbReference type="InterPro" id="IPR000477">
    <property type="entry name" value="RT_dom"/>
</dbReference>
<evidence type="ECO:0000259" key="1">
    <source>
        <dbReference type="PROSITE" id="PS50878"/>
    </source>
</evidence>
<organism evidence="2 3">
    <name type="scientific">Porphyridium purpureum</name>
    <name type="common">Red alga</name>
    <name type="synonym">Porphyridium cruentum</name>
    <dbReference type="NCBI Taxonomy" id="35688"/>
    <lineage>
        <taxon>Eukaryota</taxon>
        <taxon>Rhodophyta</taxon>
        <taxon>Bangiophyceae</taxon>
        <taxon>Porphyridiales</taxon>
        <taxon>Porphyridiaceae</taxon>
        <taxon>Porphyridium</taxon>
    </lineage>
</organism>
<dbReference type="SUPFAM" id="SSF56672">
    <property type="entry name" value="DNA/RNA polymerases"/>
    <property type="match status" value="1"/>
</dbReference>
<keyword evidence="3" id="KW-1185">Reference proteome</keyword>
<dbReference type="Gene3D" id="3.30.70.270">
    <property type="match status" value="1"/>
</dbReference>
<comment type="caution">
    <text evidence="2">The sequence shown here is derived from an EMBL/GenBank/DDBJ whole genome shotgun (WGS) entry which is preliminary data.</text>
</comment>
<dbReference type="PROSITE" id="PS50878">
    <property type="entry name" value="RT_POL"/>
    <property type="match status" value="1"/>
</dbReference>